<gene>
    <name evidence="2" type="ORF">MHY01S_33910</name>
</gene>
<dbReference type="OrthoDB" id="25567at2"/>
<evidence type="ECO:0000256" key="1">
    <source>
        <dbReference type="SAM" id="SignalP"/>
    </source>
</evidence>
<organism evidence="2 3">
    <name type="scientific">Meiothermus hypogaeus NBRC 106114</name>
    <dbReference type="NCBI Taxonomy" id="1227553"/>
    <lineage>
        <taxon>Bacteria</taxon>
        <taxon>Thermotogati</taxon>
        <taxon>Deinococcota</taxon>
        <taxon>Deinococci</taxon>
        <taxon>Thermales</taxon>
        <taxon>Thermaceae</taxon>
        <taxon>Meiothermus</taxon>
    </lineage>
</organism>
<dbReference type="Proteomes" id="UP000321197">
    <property type="component" value="Unassembled WGS sequence"/>
</dbReference>
<name>A0A511R6J8_9DEIN</name>
<protein>
    <recommendedName>
        <fullName evidence="4">Lipoprotein</fullName>
    </recommendedName>
</protein>
<evidence type="ECO:0000313" key="3">
    <source>
        <dbReference type="Proteomes" id="UP000321197"/>
    </source>
</evidence>
<dbReference type="RefSeq" id="WP_119341812.1">
    <property type="nucleotide sequence ID" value="NZ_BJXL01000196.1"/>
</dbReference>
<comment type="caution">
    <text evidence="2">The sequence shown here is derived from an EMBL/GenBank/DDBJ whole genome shotgun (WGS) entry which is preliminary data.</text>
</comment>
<sequence length="328" mass="35043">MNPILRNLAGLALVSVLAACGTQPQTQDSLTQADAQALSEAAQGDLQLTGALLGDASTGALSTQSGVDSLDSHAQNWGLPRRINLILRAVGVLYLPPSGSGNCTLSTTPSPPADADDDGVPADATTTYDCSYTSPSGTSYSLNGSIRLQDTNDNQPYSGYSVTFNSFRSRVSSSNLSVERTLNGSYSMDKQDATLFKISKNYTHNVTKTALNNTYTGSLVFNVSKTYAPDNDGDSNPWNAGTITVDKANPGSATWSRNSITRNLIWYTDPTLHWNRSACQNPLGRLMNFDSGAKEYVYTNPASEKSTLRIEFSACGQFTVTLNGQTVQ</sequence>
<keyword evidence="1" id="KW-0732">Signal</keyword>
<feature type="signal peptide" evidence="1">
    <location>
        <begin position="1"/>
        <end position="18"/>
    </location>
</feature>
<evidence type="ECO:0008006" key="4">
    <source>
        <dbReference type="Google" id="ProtNLM"/>
    </source>
</evidence>
<feature type="chain" id="PRO_5021918933" description="Lipoprotein" evidence="1">
    <location>
        <begin position="19"/>
        <end position="328"/>
    </location>
</feature>
<evidence type="ECO:0000313" key="2">
    <source>
        <dbReference type="EMBL" id="GEM85225.1"/>
    </source>
</evidence>
<dbReference type="PROSITE" id="PS51257">
    <property type="entry name" value="PROKAR_LIPOPROTEIN"/>
    <property type="match status" value="1"/>
</dbReference>
<proteinExistence type="predicted"/>
<accession>A0A511R6J8</accession>
<dbReference type="EMBL" id="BJXL01000196">
    <property type="protein sequence ID" value="GEM85225.1"/>
    <property type="molecule type" value="Genomic_DNA"/>
</dbReference>
<dbReference type="AlphaFoldDB" id="A0A511R6J8"/>
<reference evidence="2 3" key="1">
    <citation type="submission" date="2019-07" db="EMBL/GenBank/DDBJ databases">
        <title>Whole genome shotgun sequence of Meiothermus hypogaeus NBRC 106114.</title>
        <authorList>
            <person name="Hosoyama A."/>
            <person name="Uohara A."/>
            <person name="Ohji S."/>
            <person name="Ichikawa N."/>
        </authorList>
    </citation>
    <scope>NUCLEOTIDE SEQUENCE [LARGE SCALE GENOMIC DNA]</scope>
    <source>
        <strain evidence="2 3">NBRC 106114</strain>
    </source>
</reference>